<gene>
    <name evidence="1" type="ORF">DX873_11840</name>
</gene>
<name>A0A371JR86_9FLAO</name>
<dbReference type="OrthoDB" id="24355at2"/>
<dbReference type="Pfam" id="PF05834">
    <property type="entry name" value="Lycopene_cycl"/>
    <property type="match status" value="1"/>
</dbReference>
<accession>A0A371JR86</accession>
<dbReference type="Proteomes" id="UP000261828">
    <property type="component" value="Unassembled WGS sequence"/>
</dbReference>
<sequence length="380" mass="44196">MHHYDYIIIGAGAAGLLLADALGKDTHFDSKSILILDKEDKTQNDRTWCFWEEGSGKFDAIVHKKWDKVFVAGKNLQLSSQITPYSYKMVRGLDFYNHYLPIVKSCPNINWQQENVLQILETGNYAEVRTEGNQYTCSKVFSSIFTPETLYKQSRFPVLQQHFLGWFVHTQKPVFDSTQATFMDFSVSQKGNTRFMYVLPLSENKALVEYTLFSEKLLKKEEYEEAIKEYMRVNFDDTSYDIVETEFGSIPMTCYPFHQHNTANIINIGIAGGWAKPSTGFTFYNTSKQISMLVDFLKTGKPLDIFYSKSRYWLYDLLLLDILYKHNHLGQSIFESMFKKRKASLILKFLGNETTFWEDLKIISACPKSPFLKALWNRLF</sequence>
<evidence type="ECO:0000313" key="2">
    <source>
        <dbReference type="Proteomes" id="UP000261828"/>
    </source>
</evidence>
<organism evidence="1 2">
    <name type="scientific">Flagellimonas nanhaiensis</name>
    <dbReference type="NCBI Taxonomy" id="2292706"/>
    <lineage>
        <taxon>Bacteria</taxon>
        <taxon>Pseudomonadati</taxon>
        <taxon>Bacteroidota</taxon>
        <taxon>Flavobacteriia</taxon>
        <taxon>Flavobacteriales</taxon>
        <taxon>Flavobacteriaceae</taxon>
        <taxon>Flagellimonas</taxon>
    </lineage>
</organism>
<reference evidence="1 2" key="1">
    <citation type="submission" date="2018-08" db="EMBL/GenBank/DDBJ databases">
        <title>Muricauda nanhaiensis sp. nov., isolated from seawater of the South China Sea.</title>
        <authorList>
            <person name="Dang Y."/>
        </authorList>
    </citation>
    <scope>NUCLEOTIDE SEQUENCE [LARGE SCALE GENOMIC DNA]</scope>
    <source>
        <strain evidence="1 2">SM1704</strain>
    </source>
</reference>
<protein>
    <submittedName>
        <fullName evidence="1">Lycopene cyclase</fullName>
    </submittedName>
</protein>
<proteinExistence type="predicted"/>
<dbReference type="SUPFAM" id="SSF51905">
    <property type="entry name" value="FAD/NAD(P)-binding domain"/>
    <property type="match status" value="1"/>
</dbReference>
<evidence type="ECO:0000313" key="1">
    <source>
        <dbReference type="EMBL" id="RDY60028.1"/>
    </source>
</evidence>
<dbReference type="Gene3D" id="3.50.50.60">
    <property type="entry name" value="FAD/NAD(P)-binding domain"/>
    <property type="match status" value="1"/>
</dbReference>
<dbReference type="RefSeq" id="WP_116184638.1">
    <property type="nucleotide sequence ID" value="NZ_QTJX01000002.1"/>
</dbReference>
<dbReference type="EMBL" id="QTJX01000002">
    <property type="protein sequence ID" value="RDY60028.1"/>
    <property type="molecule type" value="Genomic_DNA"/>
</dbReference>
<comment type="caution">
    <text evidence="1">The sequence shown here is derived from an EMBL/GenBank/DDBJ whole genome shotgun (WGS) entry which is preliminary data.</text>
</comment>
<dbReference type="AlphaFoldDB" id="A0A371JR86"/>
<keyword evidence="2" id="KW-1185">Reference proteome</keyword>
<dbReference type="InterPro" id="IPR036188">
    <property type="entry name" value="FAD/NAD-bd_sf"/>
</dbReference>